<feature type="compositionally biased region" description="Low complexity" evidence="1">
    <location>
        <begin position="160"/>
        <end position="173"/>
    </location>
</feature>
<feature type="region of interest" description="Disordered" evidence="1">
    <location>
        <begin position="111"/>
        <end position="138"/>
    </location>
</feature>
<dbReference type="PANTHER" id="PTHR45662">
    <property type="entry name" value="PHOSPHATIDYLINOSITIDE PHOSPHATASE SAC1"/>
    <property type="match status" value="1"/>
</dbReference>
<feature type="compositionally biased region" description="Acidic residues" evidence="1">
    <location>
        <begin position="116"/>
        <end position="125"/>
    </location>
</feature>
<sequence length="909" mass="102977">MMAFSSSPTTLDENIIKLYIHDQSFVLVKGDKSIELFFDGTLKKKEKYKPNPDTKPYKCYGIVGLLNGFIIISQVQKRGQLFDRSIYAIEKTTCIALNAQAAREALAFQTPKLNDAEEDDDDDDNATTTLDSPAEPSVIAALPTPVAIDQALSNPSVMESSSTSLPTPPTKITSPSLLNMFKKSFNASDKPASAPVSLKPSTSTITATPSSSSSTTTTSKNAASDSKEDKTALEQRLIKEVTGMFSRGMFIFAYDFDVTNCLQRHFKKRKQDPTMTFSRNTIDKRFWWNEHLSQEFYHAELDDWVFPVMQGTVQIEPCTIEGFPFTFILLSRRSRERAGLRYQRRGINDEGKVANFVETEQSVVFEREGVHHMASFVQTRGSIPLFWSQSAYALHPDPVLHRSDEENSEAFEKHFQEQEALYGPQIVVNLTELVGREAIIGSEYRHHIEKLADPNIKYVEFDFHKETKGMRFENIKKLGDSLSDDITKMAYFWEGDDDTVFCKQTSVFRTNCMDCLDRTNVVQSSFARQVLNLQLMRFGISEYPDKGIKYYAQFERIFNNVWANNGDMISRMYTGTSALKGDFTRTGKRNITGIMNDASNSVARMYFNTVKDFHRQATIDYVLGYHKLDIFRRVPESNERSAEPGMEKWLEKIRNEAIQVSCEIVIADDETKLHGWTLLAPKENKNGKPSSKRFEEKVVLLTHKALYVCSYNYHLEKVVQFKRIELRTIQSIQVGEYILSSLTPESRDPNENYGFCLVYNSNNQIMRWNTGSILNENLEDLSIPASDVSTHESDNDSISSTSSISSSSSSSSSNTDIEEPNLAVTQDASLSFKAVRYNNVSEEWLGDNLSTCKEQVQEIVKQIATQCGHSVDSSGKFVVYKPIISLAQAEKTDGLFKKMGYKLKHAIWI</sequence>
<name>A0A163V1Q9_ABSGL</name>
<dbReference type="PROSITE" id="PS51791">
    <property type="entry name" value="HSAC2"/>
    <property type="match status" value="1"/>
</dbReference>
<dbReference type="OrthoDB" id="405996at2759"/>
<feature type="region of interest" description="Disordered" evidence="1">
    <location>
        <begin position="786"/>
        <end position="820"/>
    </location>
</feature>
<feature type="compositionally biased region" description="Low complexity" evidence="1">
    <location>
        <begin position="796"/>
        <end position="815"/>
    </location>
</feature>
<evidence type="ECO:0000259" key="2">
    <source>
        <dbReference type="PROSITE" id="PS50275"/>
    </source>
</evidence>
<evidence type="ECO:0000313" key="5">
    <source>
        <dbReference type="Proteomes" id="UP000078561"/>
    </source>
</evidence>
<accession>A0A163V1Q9</accession>
<dbReference type="Pfam" id="PF12456">
    <property type="entry name" value="hSac2"/>
    <property type="match status" value="1"/>
</dbReference>
<keyword evidence="5" id="KW-1185">Reference proteome</keyword>
<dbReference type="GO" id="GO:0005783">
    <property type="term" value="C:endoplasmic reticulum"/>
    <property type="evidence" value="ECO:0007669"/>
    <property type="project" value="TreeGrafter"/>
</dbReference>
<feature type="region of interest" description="Disordered" evidence="1">
    <location>
        <begin position="188"/>
        <end position="231"/>
    </location>
</feature>
<evidence type="ECO:0000256" key="1">
    <source>
        <dbReference type="SAM" id="MobiDB-lite"/>
    </source>
</evidence>
<feature type="domain" description="HSac2" evidence="3">
    <location>
        <begin position="648"/>
        <end position="818"/>
    </location>
</feature>
<evidence type="ECO:0000259" key="3">
    <source>
        <dbReference type="PROSITE" id="PS51791"/>
    </source>
</evidence>
<dbReference type="InterPro" id="IPR034753">
    <property type="entry name" value="hSac2"/>
</dbReference>
<feature type="compositionally biased region" description="Low complexity" evidence="1">
    <location>
        <begin position="201"/>
        <end position="219"/>
    </location>
</feature>
<dbReference type="Pfam" id="PF02383">
    <property type="entry name" value="Syja_N"/>
    <property type="match status" value="1"/>
</dbReference>
<feature type="region of interest" description="Disordered" evidence="1">
    <location>
        <begin position="154"/>
        <end position="173"/>
    </location>
</feature>
<gene>
    <name evidence="4" type="primary">ABSGL_03474.1 scaffold 4609</name>
</gene>
<proteinExistence type="predicted"/>
<dbReference type="GO" id="GO:0043812">
    <property type="term" value="F:phosphatidylinositol-4-phosphate phosphatase activity"/>
    <property type="evidence" value="ECO:0007669"/>
    <property type="project" value="TreeGrafter"/>
</dbReference>
<evidence type="ECO:0008006" key="6">
    <source>
        <dbReference type="Google" id="ProtNLM"/>
    </source>
</evidence>
<dbReference type="STRING" id="4829.A0A163V1Q9"/>
<dbReference type="PROSITE" id="PS50275">
    <property type="entry name" value="SAC"/>
    <property type="match status" value="1"/>
</dbReference>
<protein>
    <recommendedName>
        <fullName evidence="6">SAC domain-containing protein</fullName>
    </recommendedName>
</protein>
<dbReference type="PANTHER" id="PTHR45662:SF7">
    <property type="entry name" value="SACI DOMAIN PROTEIN (AFU_ORTHOLOGUE AFUA_1G15890)"/>
    <property type="match status" value="1"/>
</dbReference>
<dbReference type="InterPro" id="IPR022158">
    <property type="entry name" value="Inositol_phosphatase"/>
</dbReference>
<feature type="domain" description="SAC" evidence="2">
    <location>
        <begin position="241"/>
        <end position="575"/>
    </location>
</feature>
<dbReference type="AlphaFoldDB" id="A0A163V1Q9"/>
<dbReference type="InParanoid" id="A0A163V1Q9"/>
<dbReference type="EMBL" id="LT552047">
    <property type="protein sequence ID" value="SAL97947.1"/>
    <property type="molecule type" value="Genomic_DNA"/>
</dbReference>
<dbReference type="InterPro" id="IPR002013">
    <property type="entry name" value="SAC_dom"/>
</dbReference>
<dbReference type="GO" id="GO:0046856">
    <property type="term" value="P:phosphatidylinositol dephosphorylation"/>
    <property type="evidence" value="ECO:0007669"/>
    <property type="project" value="TreeGrafter"/>
</dbReference>
<evidence type="ECO:0000313" key="4">
    <source>
        <dbReference type="EMBL" id="SAL97947.1"/>
    </source>
</evidence>
<reference evidence="4" key="1">
    <citation type="submission" date="2016-04" db="EMBL/GenBank/DDBJ databases">
        <authorList>
            <person name="Evans L.H."/>
            <person name="Alamgir A."/>
            <person name="Owens N."/>
            <person name="Weber N.D."/>
            <person name="Virtaneva K."/>
            <person name="Barbian K."/>
            <person name="Babar A."/>
            <person name="Rosenke K."/>
        </authorList>
    </citation>
    <scope>NUCLEOTIDE SEQUENCE [LARGE SCALE GENOMIC DNA]</scope>
    <source>
        <strain evidence="4">CBS 101.48</strain>
    </source>
</reference>
<dbReference type="Proteomes" id="UP000078561">
    <property type="component" value="Unassembled WGS sequence"/>
</dbReference>
<organism evidence="4">
    <name type="scientific">Absidia glauca</name>
    <name type="common">Pin mould</name>
    <dbReference type="NCBI Taxonomy" id="4829"/>
    <lineage>
        <taxon>Eukaryota</taxon>
        <taxon>Fungi</taxon>
        <taxon>Fungi incertae sedis</taxon>
        <taxon>Mucoromycota</taxon>
        <taxon>Mucoromycotina</taxon>
        <taxon>Mucoromycetes</taxon>
        <taxon>Mucorales</taxon>
        <taxon>Cunninghamellaceae</taxon>
        <taxon>Absidia</taxon>
    </lineage>
</organism>
<dbReference type="OMA" id="YFWNRHL"/>